<evidence type="ECO:0000256" key="3">
    <source>
        <dbReference type="SAM" id="Phobius"/>
    </source>
</evidence>
<dbReference type="EMBL" id="CAJHIA010000037">
    <property type="protein sequence ID" value="CAD6455074.1"/>
    <property type="molecule type" value="Genomic_DNA"/>
</dbReference>
<feature type="transmembrane region" description="Helical" evidence="3">
    <location>
        <begin position="47"/>
        <end position="68"/>
    </location>
</feature>
<dbReference type="AlphaFoldDB" id="A0A8H2W4P0"/>
<evidence type="ECO:0000256" key="2">
    <source>
        <dbReference type="ARBA" id="ARBA00035112"/>
    </source>
</evidence>
<dbReference type="InterPro" id="IPR021765">
    <property type="entry name" value="UstYa-like"/>
</dbReference>
<organism evidence="4 5">
    <name type="scientific">Sclerotinia trifoliorum</name>
    <dbReference type="NCBI Taxonomy" id="28548"/>
    <lineage>
        <taxon>Eukaryota</taxon>
        <taxon>Fungi</taxon>
        <taxon>Dikarya</taxon>
        <taxon>Ascomycota</taxon>
        <taxon>Pezizomycotina</taxon>
        <taxon>Leotiomycetes</taxon>
        <taxon>Helotiales</taxon>
        <taxon>Sclerotiniaceae</taxon>
        <taxon>Sclerotinia</taxon>
    </lineage>
</organism>
<dbReference type="OrthoDB" id="3687641at2759"/>
<keyword evidence="5" id="KW-1185">Reference proteome</keyword>
<accession>A0A8H2W4P0</accession>
<comment type="pathway">
    <text evidence="1">Mycotoxin biosynthesis.</text>
</comment>
<dbReference type="GO" id="GO:0043386">
    <property type="term" value="P:mycotoxin biosynthetic process"/>
    <property type="evidence" value="ECO:0007669"/>
    <property type="project" value="InterPro"/>
</dbReference>
<dbReference type="PANTHER" id="PTHR33365:SF4">
    <property type="entry name" value="CYCLOCHLOROTINE BIOSYNTHESIS PROTEIN O"/>
    <property type="match status" value="1"/>
</dbReference>
<name>A0A8H2W4P0_9HELO</name>
<sequence>MFKVLGTMWFPMNTRNPFYTPLKADSDEEAKQHVDVKYEDKKPKWNILSIFTACFASGVLGFALARVLNKNSIVLTSSGPQFAKEPYIFSYNRSFSYPPSNVTDNAWDELFPGKGNGGFFNHPYLKGERATLSVLHQLHCLDGIRRIYYLNNDAATSGTLLVEEELEPHMRRSHMRHCIDFLRQSLMCCGDSSIEIVDPELKGVTGWDTEHMCTNWEELQDWVRQGQKLEREGESWR</sequence>
<comment type="caution">
    <text evidence="4">The sequence shown here is derived from an EMBL/GenBank/DDBJ whole genome shotgun (WGS) entry which is preliminary data.</text>
</comment>
<dbReference type="Proteomes" id="UP000624404">
    <property type="component" value="Unassembled WGS sequence"/>
</dbReference>
<keyword evidence="3" id="KW-0472">Membrane</keyword>
<dbReference type="Pfam" id="PF11807">
    <property type="entry name" value="UstYa"/>
    <property type="match status" value="1"/>
</dbReference>
<evidence type="ECO:0000256" key="1">
    <source>
        <dbReference type="ARBA" id="ARBA00004685"/>
    </source>
</evidence>
<evidence type="ECO:0000313" key="4">
    <source>
        <dbReference type="EMBL" id="CAD6455074.1"/>
    </source>
</evidence>
<protein>
    <submittedName>
        <fullName evidence="4">84749db0-a147-457c-8d33-f5aafdea4d70</fullName>
    </submittedName>
</protein>
<dbReference type="PANTHER" id="PTHR33365">
    <property type="entry name" value="YALI0B05434P"/>
    <property type="match status" value="1"/>
</dbReference>
<proteinExistence type="inferred from homology"/>
<evidence type="ECO:0000313" key="5">
    <source>
        <dbReference type="Proteomes" id="UP000624404"/>
    </source>
</evidence>
<keyword evidence="3" id="KW-0812">Transmembrane</keyword>
<keyword evidence="3" id="KW-1133">Transmembrane helix</keyword>
<gene>
    <name evidence="4" type="ORF">SCLTRI_LOCUS10177</name>
</gene>
<comment type="similarity">
    <text evidence="2">Belongs to the ustYa family.</text>
</comment>
<reference evidence="4" key="1">
    <citation type="submission" date="2020-10" db="EMBL/GenBank/DDBJ databases">
        <authorList>
            <person name="Kusch S."/>
        </authorList>
    </citation>
    <scope>NUCLEOTIDE SEQUENCE</scope>
    <source>
        <strain evidence="4">SwB9</strain>
    </source>
</reference>